<feature type="domain" description="Putative regulatory protein FmdB zinc ribbon" evidence="2">
    <location>
        <begin position="1"/>
        <end position="41"/>
    </location>
</feature>
<feature type="region of interest" description="Disordered" evidence="1">
    <location>
        <begin position="60"/>
        <end position="91"/>
    </location>
</feature>
<dbReference type="KEGG" id="ttk:TST_1174"/>
<dbReference type="SMART" id="SM00834">
    <property type="entry name" value="CxxC_CXXC_SSSS"/>
    <property type="match status" value="1"/>
</dbReference>
<dbReference type="PANTHER" id="PTHR34404">
    <property type="entry name" value="REGULATORY PROTEIN, FMDB FAMILY"/>
    <property type="match status" value="1"/>
</dbReference>
<name>A0A0S3QUG4_THET7</name>
<dbReference type="Proteomes" id="UP000063234">
    <property type="component" value="Chromosome"/>
</dbReference>
<dbReference type="STRING" id="1298851.TST_1174"/>
<dbReference type="NCBIfam" id="TIGR02605">
    <property type="entry name" value="CxxC_CxxC_SSSS"/>
    <property type="match status" value="1"/>
</dbReference>
<evidence type="ECO:0000259" key="2">
    <source>
        <dbReference type="SMART" id="SM00834"/>
    </source>
</evidence>
<reference evidence="4" key="1">
    <citation type="journal article" date="2018" name="Science">
        <title>A primordial and reversible TCA cycle in a facultatively chemolithoautotrophic thermophile.</title>
        <authorList>
            <person name="Nunoura T."/>
            <person name="Chikaraishi Y."/>
            <person name="Izaki R."/>
            <person name="Suwa T."/>
            <person name="Sato T."/>
            <person name="Harada T."/>
            <person name="Mori K."/>
            <person name="Kato Y."/>
            <person name="Miyazaki M."/>
            <person name="Shimamura S."/>
            <person name="Yanagawa K."/>
            <person name="Shuto A."/>
            <person name="Ohkouchi N."/>
            <person name="Fujita N."/>
            <person name="Takaki Y."/>
            <person name="Atomi H."/>
            <person name="Takai K."/>
        </authorList>
    </citation>
    <scope>NUCLEOTIDE SEQUENCE [LARGE SCALE GENOMIC DNA]</scope>
    <source>
        <strain evidence="4">DSM 17441 / JCM 13301 / NBRC 103674 / ABI70S6</strain>
    </source>
</reference>
<dbReference type="EMBL" id="AP013035">
    <property type="protein sequence ID" value="BAT71966.1"/>
    <property type="molecule type" value="Genomic_DNA"/>
</dbReference>
<dbReference type="PANTHER" id="PTHR34404:SF2">
    <property type="entry name" value="CONSERVED SERINE RICH PROTEIN"/>
    <property type="match status" value="1"/>
</dbReference>
<accession>A0A0S3QUG4</accession>
<dbReference type="Gene3D" id="2.20.28.30">
    <property type="entry name" value="RNA polymerase ii, chain L"/>
    <property type="match status" value="1"/>
</dbReference>
<evidence type="ECO:0000313" key="4">
    <source>
        <dbReference type="Proteomes" id="UP000063234"/>
    </source>
</evidence>
<gene>
    <name evidence="3" type="ORF">TST_1174</name>
</gene>
<proteinExistence type="predicted"/>
<dbReference type="AlphaFoldDB" id="A0A0S3QUG4"/>
<dbReference type="RefSeq" id="WP_068549957.1">
    <property type="nucleotide sequence ID" value="NZ_AP013035.1"/>
</dbReference>
<evidence type="ECO:0000256" key="1">
    <source>
        <dbReference type="SAM" id="MobiDB-lite"/>
    </source>
</evidence>
<protein>
    <recommendedName>
        <fullName evidence="2">Putative regulatory protein FmdB zinc ribbon domain-containing protein</fullName>
    </recommendedName>
</protein>
<dbReference type="InterPro" id="IPR013429">
    <property type="entry name" value="Regulatory_FmdB_Zinc_ribbon"/>
</dbReference>
<dbReference type="Pfam" id="PF09723">
    <property type="entry name" value="Zn_ribbon_8"/>
    <property type="match status" value="1"/>
</dbReference>
<sequence>MPIYEYKCTACGHRFEKLQSITEEPVKTCPQCGGAVKKLISNTSFILKGTGWYVTDYARKNGGSSEKTEGTTSSSSSCSSCSSKNCSSCKS</sequence>
<evidence type="ECO:0000313" key="3">
    <source>
        <dbReference type="EMBL" id="BAT71966.1"/>
    </source>
</evidence>
<organism evidence="3 4">
    <name type="scientific">Thermosulfidibacter takaii (strain DSM 17441 / JCM 13301 / NBRC 103674 / ABI70S6)</name>
    <dbReference type="NCBI Taxonomy" id="1298851"/>
    <lineage>
        <taxon>Bacteria</taxon>
        <taxon>Pseudomonadati</taxon>
        <taxon>Thermosulfidibacterota</taxon>
        <taxon>Thermosulfidibacteria</taxon>
        <taxon>Thermosulfidibacterales</taxon>
        <taxon>Thermosulfidibacteraceae</taxon>
    </lineage>
</organism>
<feature type="compositionally biased region" description="Low complexity" evidence="1">
    <location>
        <begin position="61"/>
        <end position="91"/>
    </location>
</feature>
<dbReference type="OrthoDB" id="9813321at2"/>
<keyword evidence="4" id="KW-1185">Reference proteome</keyword>